<dbReference type="Proteomes" id="UP000198761">
    <property type="component" value="Unassembled WGS sequence"/>
</dbReference>
<keyword evidence="2" id="KW-1185">Reference proteome</keyword>
<dbReference type="OrthoDB" id="158656at2"/>
<gene>
    <name evidence="1" type="ORF">SAMN04488103_102293</name>
</gene>
<reference evidence="1 2" key="1">
    <citation type="submission" date="2016-10" db="EMBL/GenBank/DDBJ databases">
        <authorList>
            <person name="de Groot N.N."/>
        </authorList>
    </citation>
    <scope>NUCLEOTIDE SEQUENCE [LARGE SCALE GENOMIC DNA]</scope>
    <source>
        <strain evidence="1 2">DSM 3857</strain>
    </source>
</reference>
<dbReference type="EMBL" id="FOCE01000002">
    <property type="protein sequence ID" value="SEM86881.1"/>
    <property type="molecule type" value="Genomic_DNA"/>
</dbReference>
<organism evidence="1 2">
    <name type="scientific">Gemmobacter aquatilis</name>
    <dbReference type="NCBI Taxonomy" id="933059"/>
    <lineage>
        <taxon>Bacteria</taxon>
        <taxon>Pseudomonadati</taxon>
        <taxon>Pseudomonadota</taxon>
        <taxon>Alphaproteobacteria</taxon>
        <taxon>Rhodobacterales</taxon>
        <taxon>Paracoccaceae</taxon>
        <taxon>Gemmobacter</taxon>
    </lineage>
</organism>
<evidence type="ECO:0008006" key="3">
    <source>
        <dbReference type="Google" id="ProtNLM"/>
    </source>
</evidence>
<dbReference type="AlphaFoldDB" id="A0A1H8BVE7"/>
<evidence type="ECO:0000313" key="1">
    <source>
        <dbReference type="EMBL" id="SEM86881.1"/>
    </source>
</evidence>
<dbReference type="RefSeq" id="WP_091298009.1">
    <property type="nucleotide sequence ID" value="NZ_FOCE01000002.1"/>
</dbReference>
<accession>A0A1H8BVE7</accession>
<protein>
    <recommendedName>
        <fullName evidence="3">Restriction endonuclease</fullName>
    </recommendedName>
</protein>
<proteinExistence type="predicted"/>
<evidence type="ECO:0000313" key="2">
    <source>
        <dbReference type="Proteomes" id="UP000198761"/>
    </source>
</evidence>
<name>A0A1H8BVE7_9RHOB</name>
<sequence length="220" mass="24552">MDNSQDIDSPEYRACHPAPVRIENFNPRAVIPHGLTIEHLCSAMNDFIDFIGFINQQLNGRKIERLETMLMPANFSSIVGEFMTSTIPKHCPTLAKNGYHNGHPDLVPKGRFPNDTVQHAQDGIEVKGSRYLRGWQGHNAEDAWLMVFCFESGRPTDGAKAVAPAPFRYLGVFGAQLVQADWTFSGRSETSRRTITAGVNRSGYDKMVGNWIYKAPGLKL</sequence>